<keyword evidence="15" id="KW-1185">Reference proteome</keyword>
<dbReference type="Pfam" id="PF02518">
    <property type="entry name" value="HATPase_c"/>
    <property type="match status" value="1"/>
</dbReference>
<reference evidence="14 15" key="1">
    <citation type="submission" date="2009-06" db="EMBL/GenBank/DDBJ databases">
        <title>Complete sequence of Desulfovibrio salexigens DSM 2638.</title>
        <authorList>
            <consortium name="US DOE Joint Genome Institute"/>
            <person name="Lucas S."/>
            <person name="Copeland A."/>
            <person name="Lapidus A."/>
            <person name="Glavina del Rio T."/>
            <person name="Tice H."/>
            <person name="Bruce D."/>
            <person name="Goodwin L."/>
            <person name="Pitluck S."/>
            <person name="Munk A.C."/>
            <person name="Brettin T."/>
            <person name="Detter J.C."/>
            <person name="Han C."/>
            <person name="Tapia R."/>
            <person name="Larimer F."/>
            <person name="Land M."/>
            <person name="Hauser L."/>
            <person name="Kyrpides N."/>
            <person name="Anderson I."/>
            <person name="Wall J.D."/>
            <person name="Arkin A.P."/>
            <person name="Dehal P."/>
            <person name="Chivian D."/>
            <person name="Giles B."/>
            <person name="Hazen T.C."/>
        </authorList>
    </citation>
    <scope>NUCLEOTIDE SEQUENCE [LARGE SCALE GENOMIC DNA]</scope>
    <source>
        <strain evidence="15">ATCC 14822 / DSM 2638 / NCIMB 8403 / VKM B-1763</strain>
    </source>
</reference>
<dbReference type="HOGENOM" id="CLU_000445_28_2_7"/>
<feature type="transmembrane region" description="Helical" evidence="11">
    <location>
        <begin position="799"/>
        <end position="817"/>
    </location>
</feature>
<dbReference type="InterPro" id="IPR001789">
    <property type="entry name" value="Sig_transdc_resp-reg_receiver"/>
</dbReference>
<organism evidence="14 15">
    <name type="scientific">Maridesulfovibrio salexigens (strain ATCC 14822 / DSM 2638 / NCIMB 8403 / VKM B-1763)</name>
    <name type="common">Desulfovibrio salexigens</name>
    <dbReference type="NCBI Taxonomy" id="526222"/>
    <lineage>
        <taxon>Bacteria</taxon>
        <taxon>Pseudomonadati</taxon>
        <taxon>Thermodesulfobacteriota</taxon>
        <taxon>Desulfovibrionia</taxon>
        <taxon>Desulfovibrionales</taxon>
        <taxon>Desulfovibrionaceae</taxon>
        <taxon>Maridesulfovibrio</taxon>
    </lineage>
</organism>
<evidence type="ECO:0000256" key="6">
    <source>
        <dbReference type="ARBA" id="ARBA00022777"/>
    </source>
</evidence>
<dbReference type="InterPro" id="IPR011123">
    <property type="entry name" value="Y_Y_Y"/>
</dbReference>
<keyword evidence="4" id="KW-0808">Transferase</keyword>
<evidence type="ECO:0000256" key="8">
    <source>
        <dbReference type="ARBA" id="ARBA00023012"/>
    </source>
</evidence>
<keyword evidence="11" id="KW-1133">Transmembrane helix</keyword>
<dbReference type="SUPFAM" id="SSF55874">
    <property type="entry name" value="ATPase domain of HSP90 chaperone/DNA topoisomerase II/histidine kinase"/>
    <property type="match status" value="1"/>
</dbReference>
<keyword evidence="10" id="KW-0175">Coiled coil</keyword>
<feature type="domain" description="Response regulatory" evidence="13">
    <location>
        <begin position="1252"/>
        <end position="1371"/>
    </location>
</feature>
<comment type="catalytic activity">
    <reaction evidence="1">
        <text>ATP + protein L-histidine = ADP + protein N-phospho-L-histidine.</text>
        <dbReference type="EC" id="2.7.13.3"/>
    </reaction>
</comment>
<evidence type="ECO:0000256" key="11">
    <source>
        <dbReference type="SAM" id="Phobius"/>
    </source>
</evidence>
<dbReference type="Gene3D" id="2.60.40.10">
    <property type="entry name" value="Immunoglobulins"/>
    <property type="match status" value="1"/>
</dbReference>
<evidence type="ECO:0000313" key="15">
    <source>
        <dbReference type="Proteomes" id="UP000002601"/>
    </source>
</evidence>
<evidence type="ECO:0000256" key="3">
    <source>
        <dbReference type="ARBA" id="ARBA00022553"/>
    </source>
</evidence>
<dbReference type="KEGG" id="dsa:Desal_3328"/>
<dbReference type="InterPro" id="IPR036097">
    <property type="entry name" value="HisK_dim/P_sf"/>
</dbReference>
<dbReference type="Gene3D" id="2.130.10.10">
    <property type="entry name" value="YVTN repeat-like/Quinoprotein amine dehydrogenase"/>
    <property type="match status" value="4"/>
</dbReference>
<dbReference type="InterPro" id="IPR004358">
    <property type="entry name" value="Sig_transdc_His_kin-like_C"/>
</dbReference>
<proteinExistence type="predicted"/>
<dbReference type="InterPro" id="IPR005467">
    <property type="entry name" value="His_kinase_dom"/>
</dbReference>
<dbReference type="CDD" id="cd00063">
    <property type="entry name" value="FN3"/>
    <property type="match status" value="1"/>
</dbReference>
<keyword evidence="3 9" id="KW-0597">Phosphoprotein</keyword>
<dbReference type="FunFam" id="1.10.287.130:FF:000002">
    <property type="entry name" value="Two-component osmosensing histidine kinase"/>
    <property type="match status" value="1"/>
</dbReference>
<dbReference type="Pfam" id="PF07495">
    <property type="entry name" value="Y_Y_Y"/>
    <property type="match status" value="1"/>
</dbReference>
<evidence type="ECO:0000256" key="1">
    <source>
        <dbReference type="ARBA" id="ARBA00000085"/>
    </source>
</evidence>
<feature type="domain" description="Histidine kinase" evidence="12">
    <location>
        <begin position="876"/>
        <end position="1097"/>
    </location>
</feature>
<dbReference type="Gene3D" id="1.10.287.130">
    <property type="match status" value="1"/>
</dbReference>
<feature type="coiled-coil region" evidence="10">
    <location>
        <begin position="825"/>
        <end position="869"/>
    </location>
</feature>
<dbReference type="PANTHER" id="PTHR43547:SF2">
    <property type="entry name" value="HYBRID SIGNAL TRANSDUCTION HISTIDINE KINASE C"/>
    <property type="match status" value="1"/>
</dbReference>
<keyword evidence="11" id="KW-0472">Membrane</keyword>
<keyword evidence="11" id="KW-0812">Transmembrane</keyword>
<dbReference type="Proteomes" id="UP000002601">
    <property type="component" value="Chromosome"/>
</dbReference>
<dbReference type="Gene3D" id="3.40.50.2300">
    <property type="match status" value="1"/>
</dbReference>
<dbReference type="CDD" id="cd16922">
    <property type="entry name" value="HATPase_EvgS-ArcB-TorS-like"/>
    <property type="match status" value="1"/>
</dbReference>
<dbReference type="InterPro" id="IPR011110">
    <property type="entry name" value="Reg_prop"/>
</dbReference>
<evidence type="ECO:0000259" key="12">
    <source>
        <dbReference type="PROSITE" id="PS50109"/>
    </source>
</evidence>
<dbReference type="InterPro" id="IPR036890">
    <property type="entry name" value="HATPase_C_sf"/>
</dbReference>
<evidence type="ECO:0000256" key="4">
    <source>
        <dbReference type="ARBA" id="ARBA00022679"/>
    </source>
</evidence>
<dbReference type="InterPro" id="IPR011006">
    <property type="entry name" value="CheY-like_superfamily"/>
</dbReference>
<evidence type="ECO:0000259" key="13">
    <source>
        <dbReference type="PROSITE" id="PS50110"/>
    </source>
</evidence>
<dbReference type="STRING" id="526222.Desal_3328"/>
<dbReference type="GO" id="GO:0005524">
    <property type="term" value="F:ATP binding"/>
    <property type="evidence" value="ECO:0007669"/>
    <property type="project" value="UniProtKB-KW"/>
</dbReference>
<keyword evidence="8" id="KW-0902">Two-component regulatory system</keyword>
<dbReference type="RefSeq" id="WP_015853194.1">
    <property type="nucleotide sequence ID" value="NC_012881.1"/>
</dbReference>
<dbReference type="EC" id="2.7.13.3" evidence="2"/>
<dbReference type="FunFam" id="2.60.40.10:FF:000791">
    <property type="entry name" value="Two-component system sensor histidine kinase/response regulator"/>
    <property type="match status" value="1"/>
</dbReference>
<dbReference type="SMART" id="SM00388">
    <property type="entry name" value="HisKA"/>
    <property type="match status" value="1"/>
</dbReference>
<dbReference type="SUPFAM" id="SSF47384">
    <property type="entry name" value="Homodimeric domain of signal transducing histidine kinase"/>
    <property type="match status" value="1"/>
</dbReference>
<dbReference type="PANTHER" id="PTHR43547">
    <property type="entry name" value="TWO-COMPONENT HISTIDINE KINASE"/>
    <property type="match status" value="1"/>
</dbReference>
<dbReference type="SMART" id="SM00448">
    <property type="entry name" value="REC"/>
    <property type="match status" value="1"/>
</dbReference>
<dbReference type="OrthoDB" id="9778496at2"/>
<dbReference type="InterPro" id="IPR003961">
    <property type="entry name" value="FN3_dom"/>
</dbReference>
<dbReference type="SUPFAM" id="SSF52172">
    <property type="entry name" value="CheY-like"/>
    <property type="match status" value="1"/>
</dbReference>
<name>C6BRZ5_MARSD</name>
<dbReference type="CDD" id="cd00082">
    <property type="entry name" value="HisKA"/>
    <property type="match status" value="1"/>
</dbReference>
<sequence length="1375" mass="153921">MSLRNRFATIFNGTLIFFLISITPSFAYQEELRFDRLSLNEGLSQSSILCMLQDSRGFLWFGTYDGLNRYDGRNVKVYKSGTKSGMLSDGNIRALYEDKAGVLWVGTKGGGLNRYDRLTDSFKSYQPIAEKTDSLSGTNVSAIFEDSKGRLWIGTHSGVNLFNRNTETFTRFQQSEHTGSLSHNEIRSIYEDLDGNIWIGTAIGLNLFESEQKKFKTYKNTPGDKSSLGDNTVLCFYQQNKNELWVGTKKGISILDTQQDKFKTLFRSLEINDIYQDRSGNLWLGTLEGLGKRDPSTASASPEKMKFDFFKNNQLDHQSLSSNKVTKVLEDNSGVIWVGTYTDGLSKLPPKMQAFGILSRQPWKKSTLSGLEVSAILEDREGLLWIGTYKNGLNTYDPQTGEIKAYSTKSASSWKLSGNRINCIFQDSSGLIWVGTRKKGVFVIDKNKGIVQKYKWDKKNPNSLSQNNIWWIYEGSMGYIWIGTSKKGLNRLDRKTGEFKRYDHSDSDPTSLGHKRVRNIFEDSNNNFWVCTNAGLNLMDRREGTFKHYQHEPGNPQSLSNNRVTPVAEAADGSLWLGTDSGLNRFDPQTGIFTRYTEANGLANDGIQGLCIDDNGHIWVSTFKGISRLDPVNGKVWNFGPSDGLQGIEFWINSYNKGQTGKIYFGGLKGLNMFDPRNIKINRTPPPLVITDLTIMGAPANLKTNITESSQVTLSWKDAMFSFHFAALDYQNPKLNKYQYKLEGFNDEWIDSPDATATFTNFDQGNYIFRIRGSNSDGIWNDDGASLKLTIIPPFWKTLWFKGLLGILAIIMFFLIVRQRTRTVEKQKETLAKEVENRTADLNQEIEEHKKTEKRLEQAILRTEEANEAKSAFLASMSHEIRTPLNSILGVADLLKNTDLSDEQGEYVNIFESSGEILLTIINDILDFSKIEANHVKLENIPVDLLQETESLMQLQATAASSRHVELVMRYKPDVPEIVLGDSTRIRQILLNILANAVKFTSSGEVSIVVSRSPESNSTDNITFTISDTGIGIAPEKLDSIFEPFSQADSSTTRKYGGSGLGLSISRKLAELMGGTITASSTPGKGSTFMVTLPLPRAPQATTATEPNLEYSEILVAIRNSETLASVCETINYFNGTATPCSTVESLKILLSSPQDDKYKLLIYDLSLKNAGGLNLLRSLQEDGIKLPPVLMLQQGACFDKKHLQQGIEGRGQQLPTSRRQLLHNMMELLDLSCEQEQASTAPKSREIPPIKILLTEDNIPNRDLIRHFLKDTDTTLAMAADGAQGLKLATNDNFDIILLDMEMPVMDGPEFLVKFRSYEKENNLPPTGVIALTAHVSAEYRDKCISAGADEFLSKPIKRDTLLQTILNIHNRTK</sequence>
<dbReference type="eggNOG" id="COG2205">
    <property type="taxonomic scope" value="Bacteria"/>
</dbReference>
<dbReference type="PROSITE" id="PS50109">
    <property type="entry name" value="HIS_KIN"/>
    <property type="match status" value="1"/>
</dbReference>
<evidence type="ECO:0000256" key="9">
    <source>
        <dbReference type="PROSITE-ProRule" id="PRU00169"/>
    </source>
</evidence>
<dbReference type="SUPFAM" id="SSF63829">
    <property type="entry name" value="Calcium-dependent phosphotriesterase"/>
    <property type="match status" value="3"/>
</dbReference>
<feature type="modified residue" description="4-aspartylphosphate" evidence="9">
    <location>
        <position position="1301"/>
    </location>
</feature>
<dbReference type="Gene3D" id="3.30.565.10">
    <property type="entry name" value="Histidine kinase-like ATPase, C-terminal domain"/>
    <property type="match status" value="1"/>
</dbReference>
<evidence type="ECO:0000256" key="10">
    <source>
        <dbReference type="SAM" id="Coils"/>
    </source>
</evidence>
<dbReference type="PROSITE" id="PS50110">
    <property type="entry name" value="RESPONSE_REGULATORY"/>
    <property type="match status" value="1"/>
</dbReference>
<dbReference type="CDD" id="cd17546">
    <property type="entry name" value="REC_hyHK_CKI1_RcsC-like"/>
    <property type="match status" value="1"/>
</dbReference>
<dbReference type="PRINTS" id="PR00344">
    <property type="entry name" value="BCTRLSENSOR"/>
</dbReference>
<dbReference type="InterPro" id="IPR003594">
    <property type="entry name" value="HATPase_dom"/>
</dbReference>
<accession>C6BRZ5</accession>
<dbReference type="FunFam" id="3.30.565.10:FF:000078">
    <property type="entry name" value="Two-component sensor histidine kinase"/>
    <property type="match status" value="1"/>
</dbReference>
<dbReference type="GO" id="GO:0000155">
    <property type="term" value="F:phosphorelay sensor kinase activity"/>
    <property type="evidence" value="ECO:0007669"/>
    <property type="project" value="InterPro"/>
</dbReference>
<dbReference type="EMBL" id="CP001649">
    <property type="protein sequence ID" value="ACS81378.1"/>
    <property type="molecule type" value="Genomic_DNA"/>
</dbReference>
<protein>
    <recommendedName>
        <fullName evidence="2">histidine kinase</fullName>
        <ecNumber evidence="2">2.7.13.3</ecNumber>
    </recommendedName>
</protein>
<evidence type="ECO:0000313" key="14">
    <source>
        <dbReference type="EMBL" id="ACS81378.1"/>
    </source>
</evidence>
<evidence type="ECO:0000256" key="5">
    <source>
        <dbReference type="ARBA" id="ARBA00022741"/>
    </source>
</evidence>
<evidence type="ECO:0000256" key="2">
    <source>
        <dbReference type="ARBA" id="ARBA00012438"/>
    </source>
</evidence>
<keyword evidence="6 14" id="KW-0418">Kinase</keyword>
<keyword evidence="7" id="KW-0067">ATP-binding</keyword>
<dbReference type="InterPro" id="IPR015943">
    <property type="entry name" value="WD40/YVTN_repeat-like_dom_sf"/>
</dbReference>
<evidence type="ECO:0000256" key="7">
    <source>
        <dbReference type="ARBA" id="ARBA00022840"/>
    </source>
</evidence>
<dbReference type="eggNOG" id="COG3292">
    <property type="taxonomic scope" value="Bacteria"/>
</dbReference>
<keyword evidence="5" id="KW-0547">Nucleotide-binding</keyword>
<dbReference type="InterPro" id="IPR013783">
    <property type="entry name" value="Ig-like_fold"/>
</dbReference>
<dbReference type="Pfam" id="PF00512">
    <property type="entry name" value="HisKA"/>
    <property type="match status" value="1"/>
</dbReference>
<gene>
    <name evidence="14" type="ordered locus">Desal_3328</name>
</gene>
<dbReference type="SMART" id="SM00387">
    <property type="entry name" value="HATPase_c"/>
    <property type="match status" value="1"/>
</dbReference>
<dbReference type="Pfam" id="PF07494">
    <property type="entry name" value="Reg_prop"/>
    <property type="match status" value="11"/>
</dbReference>
<dbReference type="InterPro" id="IPR003661">
    <property type="entry name" value="HisK_dim/P_dom"/>
</dbReference>
<dbReference type="Pfam" id="PF00072">
    <property type="entry name" value="Response_reg"/>
    <property type="match status" value="1"/>
</dbReference>